<proteinExistence type="predicted"/>
<dbReference type="EMBL" id="RQXT01000040">
    <property type="protein sequence ID" value="RRH94832.1"/>
    <property type="molecule type" value="Genomic_DNA"/>
</dbReference>
<organism evidence="2 3">
    <name type="scientific">Mesorhizobium tamadayense</name>
    <dbReference type="NCBI Taxonomy" id="425306"/>
    <lineage>
        <taxon>Bacteria</taxon>
        <taxon>Pseudomonadati</taxon>
        <taxon>Pseudomonadota</taxon>
        <taxon>Alphaproteobacteria</taxon>
        <taxon>Hyphomicrobiales</taxon>
        <taxon>Phyllobacteriaceae</taxon>
        <taxon>Mesorhizobium</taxon>
    </lineage>
</organism>
<evidence type="ECO:0000313" key="3">
    <source>
        <dbReference type="Proteomes" id="UP000273786"/>
    </source>
</evidence>
<protein>
    <submittedName>
        <fullName evidence="2">Uncharacterized protein</fullName>
    </submittedName>
</protein>
<evidence type="ECO:0000256" key="1">
    <source>
        <dbReference type="SAM" id="MobiDB-lite"/>
    </source>
</evidence>
<accession>A0A3P3F9I9</accession>
<feature type="region of interest" description="Disordered" evidence="1">
    <location>
        <begin position="1"/>
        <end position="31"/>
    </location>
</feature>
<sequence>MSGGEKGHFRCRPSPSRARAEARRSPILAKK</sequence>
<name>A0A3P3F9I9_9HYPH</name>
<dbReference type="AlphaFoldDB" id="A0A3P3F9I9"/>
<dbReference type="Proteomes" id="UP000273786">
    <property type="component" value="Unassembled WGS sequence"/>
</dbReference>
<gene>
    <name evidence="2" type="ORF">EH240_26470</name>
</gene>
<evidence type="ECO:0000313" key="2">
    <source>
        <dbReference type="EMBL" id="RRH94832.1"/>
    </source>
</evidence>
<reference evidence="2 3" key="1">
    <citation type="submission" date="2018-11" db="EMBL/GenBank/DDBJ databases">
        <title>the genome of Mesorhizobium tamadayense DSM 28320.</title>
        <authorList>
            <person name="Gao J."/>
        </authorList>
    </citation>
    <scope>NUCLEOTIDE SEQUENCE [LARGE SCALE GENOMIC DNA]</scope>
    <source>
        <strain evidence="2 3">DSM 28320</strain>
    </source>
</reference>
<comment type="caution">
    <text evidence="2">The sequence shown here is derived from an EMBL/GenBank/DDBJ whole genome shotgun (WGS) entry which is preliminary data.</text>
</comment>
<keyword evidence="3" id="KW-1185">Reference proteome</keyword>